<feature type="transmembrane region" description="Helical" evidence="9">
    <location>
        <begin position="42"/>
        <end position="62"/>
    </location>
</feature>
<keyword evidence="6 9" id="KW-1133">Transmembrane helix</keyword>
<gene>
    <name evidence="11" type="ORF">H9861_02005</name>
</gene>
<feature type="transmembrane region" description="Helical" evidence="9">
    <location>
        <begin position="226"/>
        <end position="246"/>
    </location>
</feature>
<evidence type="ECO:0000313" key="12">
    <source>
        <dbReference type="Proteomes" id="UP000823963"/>
    </source>
</evidence>
<dbReference type="PROSITE" id="PS51105">
    <property type="entry name" value="PTS_EIIC_TYPE_3"/>
    <property type="match status" value="1"/>
</dbReference>
<organism evidence="11 12">
    <name type="scientific">Candidatus Ligilactobacillus excrementigallinarum</name>
    <dbReference type="NCBI Taxonomy" id="2838641"/>
    <lineage>
        <taxon>Bacteria</taxon>
        <taxon>Bacillati</taxon>
        <taxon>Bacillota</taxon>
        <taxon>Bacilli</taxon>
        <taxon>Lactobacillales</taxon>
        <taxon>Lactobacillaceae</taxon>
        <taxon>Ligilactobacillus</taxon>
    </lineage>
</organism>
<dbReference type="Proteomes" id="UP000823963">
    <property type="component" value="Unassembled WGS sequence"/>
</dbReference>
<accession>A0A9D2A995</accession>
<dbReference type="InterPro" id="IPR003352">
    <property type="entry name" value="PTS_EIIC"/>
</dbReference>
<keyword evidence="2 8" id="KW-0813">Transport</keyword>
<feature type="transmembrane region" description="Helical" evidence="9">
    <location>
        <begin position="188"/>
        <end position="206"/>
    </location>
</feature>
<keyword evidence="7 8" id="KW-0472">Membrane</keyword>
<evidence type="ECO:0000256" key="8">
    <source>
        <dbReference type="PIRNR" id="PIRNR006351"/>
    </source>
</evidence>
<comment type="subcellular location">
    <subcellularLocation>
        <location evidence="1">Cell membrane</location>
        <topology evidence="1">Multi-pass membrane protein</topology>
    </subcellularLocation>
</comment>
<proteinExistence type="predicted"/>
<keyword evidence="5 9" id="KW-0812">Transmembrane</keyword>
<evidence type="ECO:0000256" key="1">
    <source>
        <dbReference type="ARBA" id="ARBA00004651"/>
    </source>
</evidence>
<feature type="transmembrane region" description="Helical" evidence="9">
    <location>
        <begin position="338"/>
        <end position="358"/>
    </location>
</feature>
<dbReference type="GO" id="GO:1901264">
    <property type="term" value="P:carbohydrate derivative transport"/>
    <property type="evidence" value="ECO:0007669"/>
    <property type="project" value="TreeGrafter"/>
</dbReference>
<dbReference type="AlphaFoldDB" id="A0A9D2A995"/>
<keyword evidence="4 8" id="KW-0762">Sugar transport</keyword>
<dbReference type="PANTHER" id="PTHR33989:SF4">
    <property type="entry name" value="PTS SYSTEM N,N'-DIACETYLCHITOBIOSE-SPECIFIC EIIC COMPONENT"/>
    <property type="match status" value="1"/>
</dbReference>
<reference evidence="11" key="2">
    <citation type="submission" date="2021-04" db="EMBL/GenBank/DDBJ databases">
        <authorList>
            <person name="Gilroy R."/>
        </authorList>
    </citation>
    <scope>NUCLEOTIDE SEQUENCE</scope>
    <source>
        <strain evidence="11">6627</strain>
    </source>
</reference>
<evidence type="ECO:0000259" key="10">
    <source>
        <dbReference type="PROSITE" id="PS51105"/>
    </source>
</evidence>
<dbReference type="InterPro" id="IPR004796">
    <property type="entry name" value="PTS_IIC_cello"/>
</dbReference>
<name>A0A9D2A995_9LACO</name>
<dbReference type="GO" id="GO:0005886">
    <property type="term" value="C:plasma membrane"/>
    <property type="evidence" value="ECO:0007669"/>
    <property type="project" value="UniProtKB-SubCell"/>
</dbReference>
<evidence type="ECO:0000256" key="4">
    <source>
        <dbReference type="ARBA" id="ARBA00022597"/>
    </source>
</evidence>
<dbReference type="GO" id="GO:0008982">
    <property type="term" value="F:protein-N(PI)-phosphohistidine-sugar phosphotransferase activity"/>
    <property type="evidence" value="ECO:0007669"/>
    <property type="project" value="UniProtKB-UniRule"/>
</dbReference>
<evidence type="ECO:0000256" key="9">
    <source>
        <dbReference type="SAM" id="Phobius"/>
    </source>
</evidence>
<comment type="function">
    <text evidence="8">The phosphoenolpyruvate-dependent sugar phosphotransferase system (PTS), a major carbohydrate active -transport system, catalyzes the phosphorylation of incoming sugar substrates concomitant with their translocation across the cell membrane.</text>
</comment>
<evidence type="ECO:0000313" key="11">
    <source>
        <dbReference type="EMBL" id="HIX01508.1"/>
    </source>
</evidence>
<dbReference type="NCBIfam" id="TIGR00410">
    <property type="entry name" value="lacE"/>
    <property type="match status" value="1"/>
</dbReference>
<evidence type="ECO:0000256" key="2">
    <source>
        <dbReference type="ARBA" id="ARBA00022448"/>
    </source>
</evidence>
<feature type="transmembrane region" description="Helical" evidence="9">
    <location>
        <begin position="82"/>
        <end position="102"/>
    </location>
</feature>
<dbReference type="InterPro" id="IPR004501">
    <property type="entry name" value="PTS_EIIC_3"/>
</dbReference>
<dbReference type="Pfam" id="PF02378">
    <property type="entry name" value="PTS_EIIC"/>
    <property type="match status" value="1"/>
</dbReference>
<reference evidence="11" key="1">
    <citation type="journal article" date="2021" name="PeerJ">
        <title>Extensive microbial diversity within the chicken gut microbiome revealed by metagenomics and culture.</title>
        <authorList>
            <person name="Gilroy R."/>
            <person name="Ravi A."/>
            <person name="Getino M."/>
            <person name="Pursley I."/>
            <person name="Horton D.L."/>
            <person name="Alikhan N.F."/>
            <person name="Baker D."/>
            <person name="Gharbi K."/>
            <person name="Hall N."/>
            <person name="Watson M."/>
            <person name="Adriaenssens E.M."/>
            <person name="Foster-Nyarko E."/>
            <person name="Jarju S."/>
            <person name="Secka A."/>
            <person name="Antonio M."/>
            <person name="Oren A."/>
            <person name="Chaudhuri R.R."/>
            <person name="La Ragione R."/>
            <person name="Hildebrand F."/>
            <person name="Pallen M.J."/>
        </authorList>
    </citation>
    <scope>NUCLEOTIDE SEQUENCE</scope>
    <source>
        <strain evidence="11">6627</strain>
    </source>
</reference>
<comment type="caution">
    <text evidence="11">The sequence shown here is derived from an EMBL/GenBank/DDBJ whole genome shotgun (WGS) entry which is preliminary data.</text>
</comment>
<protein>
    <recommendedName>
        <fullName evidence="8">Permease IIC component</fullName>
    </recommendedName>
</protein>
<feature type="transmembrane region" description="Helical" evidence="9">
    <location>
        <begin position="444"/>
        <end position="462"/>
    </location>
</feature>
<evidence type="ECO:0000256" key="6">
    <source>
        <dbReference type="ARBA" id="ARBA00022989"/>
    </source>
</evidence>
<feature type="transmembrane region" description="Helical" evidence="9">
    <location>
        <begin position="273"/>
        <end position="306"/>
    </location>
</feature>
<feature type="transmembrane region" description="Helical" evidence="9">
    <location>
        <begin position="393"/>
        <end position="417"/>
    </location>
</feature>
<keyword evidence="3 8" id="KW-1003">Cell membrane</keyword>
<feature type="domain" description="PTS EIIC type-3" evidence="10">
    <location>
        <begin position="17"/>
        <end position="462"/>
    </location>
</feature>
<dbReference type="PANTHER" id="PTHR33989">
    <property type="match status" value="1"/>
</dbReference>
<dbReference type="InterPro" id="IPR051088">
    <property type="entry name" value="PTS_Sugar-EIIC/EIIB"/>
</dbReference>
<evidence type="ECO:0000256" key="7">
    <source>
        <dbReference type="ARBA" id="ARBA00023136"/>
    </source>
</evidence>
<dbReference type="EMBL" id="DXFP01000014">
    <property type="protein sequence ID" value="HIX01508.1"/>
    <property type="molecule type" value="Genomic_DNA"/>
</dbReference>
<dbReference type="GO" id="GO:0009401">
    <property type="term" value="P:phosphoenolpyruvate-dependent sugar phosphotransferase system"/>
    <property type="evidence" value="ECO:0007669"/>
    <property type="project" value="InterPro"/>
</dbReference>
<sequence>MSNENKQNKTSKISDFVNQKIVPPIMKFVNTKGVKAMTDGMVSALPFIIIGSVFLIFANFPVPAVSHFFAKTGWSVFFNQAYNTTFGFTSIWAVVGIAYTYVKNEGLEDALPAGLTGLSSFFLLQNLQVDNPLNTALKSGITDVAGNVTMKASMVEQSIHQLPQAVQHFITSPVTNVLNITFQGGQGMIAALIIGLLVGWGYAYMIKHNWKITLPEQVPAGVSRQFTAMIPTGVILTISMLIYAAFKTFMHTDLLTWIYKVLQIPLQGMSDSFWGALLIAFAVTFFWFFGVHGGLIVGGIAGIFLLPNTVANAHLYQTGKLTLANGAHIVTNEFYNNIINLTGSGITIGLLIFTLVAAKSTQMKSMGKLETVPAIFNINEPFLFGMPMVLNPWLALPFFFVPVVVAALTYGAVYFGILPPLNGVAAPWTTPIIISGFFIGGWKWAVWQAIILVISTLMYWPFARRYDKYLMNQELANEKQEETAKEA</sequence>
<evidence type="ECO:0000256" key="3">
    <source>
        <dbReference type="ARBA" id="ARBA00022475"/>
    </source>
</evidence>
<evidence type="ECO:0000256" key="5">
    <source>
        <dbReference type="ARBA" id="ARBA00022692"/>
    </source>
</evidence>
<dbReference type="PIRSF" id="PIRSF006351">
    <property type="entry name" value="PTS_EIIC-Cellobiose"/>
    <property type="match status" value="1"/>
</dbReference>